<dbReference type="GO" id="GO:0006400">
    <property type="term" value="P:tRNA modification"/>
    <property type="evidence" value="ECO:0007669"/>
    <property type="project" value="UniProtKB-ARBA"/>
</dbReference>
<accession>A0ABD6EPZ4</accession>
<dbReference type="PANTHER" id="PTHR13069:SF34">
    <property type="entry name" value="METHYLTRANSFERASE TYPE 11 DOMAIN-CONTAINING PROTEIN"/>
    <property type="match status" value="1"/>
</dbReference>
<dbReference type="PANTHER" id="PTHR13069">
    <property type="entry name" value="ALKYLATED DNA REPAIR PROTEIN ALKB HOMOLOG 8"/>
    <property type="match status" value="1"/>
</dbReference>
<keyword evidence="1" id="KW-0489">Methyltransferase</keyword>
<comment type="caution">
    <text evidence="4">The sequence shown here is derived from an EMBL/GenBank/DDBJ whole genome shotgun (WGS) entry which is preliminary data.</text>
</comment>
<evidence type="ECO:0000313" key="5">
    <source>
        <dbReference type="Proteomes" id="UP001608902"/>
    </source>
</evidence>
<name>A0ABD6EPZ4_9BILA</name>
<dbReference type="InterPro" id="IPR013216">
    <property type="entry name" value="Methyltransf_11"/>
</dbReference>
<dbReference type="Gene3D" id="3.40.50.150">
    <property type="entry name" value="Vaccinia Virus protein VP39"/>
    <property type="match status" value="1"/>
</dbReference>
<dbReference type="SUPFAM" id="SSF53335">
    <property type="entry name" value="S-adenosyl-L-methionine-dependent methyltransferases"/>
    <property type="match status" value="1"/>
</dbReference>
<dbReference type="EMBL" id="JBGFUD010003091">
    <property type="protein sequence ID" value="MFH4978330.1"/>
    <property type="molecule type" value="Genomic_DNA"/>
</dbReference>
<dbReference type="InterPro" id="IPR051422">
    <property type="entry name" value="AlkB_tRNA_MeTrf/Diox"/>
</dbReference>
<protein>
    <recommendedName>
        <fullName evidence="3">Methyltransferase type 11 domain-containing protein</fullName>
    </recommendedName>
</protein>
<dbReference type="GO" id="GO:0008175">
    <property type="term" value="F:tRNA methyltransferase activity"/>
    <property type="evidence" value="ECO:0007669"/>
    <property type="project" value="UniProtKB-ARBA"/>
</dbReference>
<evidence type="ECO:0000256" key="1">
    <source>
        <dbReference type="ARBA" id="ARBA00022603"/>
    </source>
</evidence>
<keyword evidence="5" id="KW-1185">Reference proteome</keyword>
<gene>
    <name evidence="4" type="ORF">AB6A40_005039</name>
</gene>
<dbReference type="Proteomes" id="UP001608902">
    <property type="component" value="Unassembled WGS sequence"/>
</dbReference>
<evidence type="ECO:0000256" key="2">
    <source>
        <dbReference type="ARBA" id="ARBA00022679"/>
    </source>
</evidence>
<evidence type="ECO:0000313" key="4">
    <source>
        <dbReference type="EMBL" id="MFH4978330.1"/>
    </source>
</evidence>
<sequence>MVEEYGNLESHYVREVYSLLASYSTKNCRSNRGLRVWRPVQKFLNDLPTGSIVIDVGCGQAKYSKKDGFVLGSDTCPEILRSIARSTTLDVQLADAVHLPYRDGSIDAALAISVIHHLSTPTRRREAVTEIARCLCVGGKLLIYVWAFEQPSGTFPSQEVLVPWHLHETSLDGRLPLVRFHHNSTKEERIIRVRFFMCDIQI</sequence>
<dbReference type="AlphaFoldDB" id="A0ABD6EPZ4"/>
<keyword evidence="2" id="KW-0808">Transferase</keyword>
<dbReference type="InterPro" id="IPR029063">
    <property type="entry name" value="SAM-dependent_MTases_sf"/>
</dbReference>
<dbReference type="Pfam" id="PF08241">
    <property type="entry name" value="Methyltransf_11"/>
    <property type="match status" value="1"/>
</dbReference>
<dbReference type="CDD" id="cd02440">
    <property type="entry name" value="AdoMet_MTases"/>
    <property type="match status" value="1"/>
</dbReference>
<organism evidence="4 5">
    <name type="scientific">Gnathostoma spinigerum</name>
    <dbReference type="NCBI Taxonomy" id="75299"/>
    <lineage>
        <taxon>Eukaryota</taxon>
        <taxon>Metazoa</taxon>
        <taxon>Ecdysozoa</taxon>
        <taxon>Nematoda</taxon>
        <taxon>Chromadorea</taxon>
        <taxon>Rhabditida</taxon>
        <taxon>Spirurina</taxon>
        <taxon>Gnathostomatomorpha</taxon>
        <taxon>Gnathostomatoidea</taxon>
        <taxon>Gnathostomatidae</taxon>
        <taxon>Gnathostoma</taxon>
    </lineage>
</organism>
<proteinExistence type="predicted"/>
<dbReference type="GO" id="GO:0032259">
    <property type="term" value="P:methylation"/>
    <property type="evidence" value="ECO:0007669"/>
    <property type="project" value="UniProtKB-KW"/>
</dbReference>
<evidence type="ECO:0000259" key="3">
    <source>
        <dbReference type="Pfam" id="PF08241"/>
    </source>
</evidence>
<feature type="domain" description="Methyltransferase type 11" evidence="3">
    <location>
        <begin position="54"/>
        <end position="143"/>
    </location>
</feature>
<reference evidence="4 5" key="1">
    <citation type="submission" date="2024-08" db="EMBL/GenBank/DDBJ databases">
        <title>Gnathostoma spinigerum genome.</title>
        <authorList>
            <person name="Gonzalez-Bertolin B."/>
            <person name="Monzon S."/>
            <person name="Zaballos A."/>
            <person name="Jimenez P."/>
            <person name="Dekumyoy P."/>
            <person name="Varona S."/>
            <person name="Cuesta I."/>
            <person name="Sumanam S."/>
            <person name="Adisakwattana P."/>
            <person name="Gasser R.B."/>
            <person name="Hernandez-Gonzalez A."/>
            <person name="Young N.D."/>
            <person name="Perteguer M.J."/>
        </authorList>
    </citation>
    <scope>NUCLEOTIDE SEQUENCE [LARGE SCALE GENOMIC DNA]</scope>
    <source>
        <strain evidence="4">AL3</strain>
        <tissue evidence="4">Liver</tissue>
    </source>
</reference>